<feature type="transmembrane region" description="Helical" evidence="9">
    <location>
        <begin position="52"/>
        <end position="70"/>
    </location>
</feature>
<keyword evidence="6" id="KW-1278">Translocase</keyword>
<dbReference type="InterPro" id="IPR008250">
    <property type="entry name" value="ATPase_P-typ_transduc_dom_A_sf"/>
</dbReference>
<dbReference type="GO" id="GO:0016887">
    <property type="term" value="F:ATP hydrolysis activity"/>
    <property type="evidence" value="ECO:0007669"/>
    <property type="project" value="InterPro"/>
</dbReference>
<dbReference type="Gene3D" id="3.40.1110.10">
    <property type="entry name" value="Calcium-transporting ATPase, cytoplasmic domain N"/>
    <property type="match status" value="1"/>
</dbReference>
<dbReference type="GO" id="GO:1990573">
    <property type="term" value="P:potassium ion import across plasma membrane"/>
    <property type="evidence" value="ECO:0007669"/>
    <property type="project" value="TreeGrafter"/>
</dbReference>
<dbReference type="InterPro" id="IPR023214">
    <property type="entry name" value="HAD_sf"/>
</dbReference>
<keyword evidence="5" id="KW-0067">ATP-binding</keyword>
<dbReference type="PRINTS" id="PR00120">
    <property type="entry name" value="HATPASE"/>
</dbReference>
<dbReference type="InterPro" id="IPR004014">
    <property type="entry name" value="ATPase_P-typ_cation-transptr_N"/>
</dbReference>
<dbReference type="PANTHER" id="PTHR43294">
    <property type="entry name" value="SODIUM/POTASSIUM-TRANSPORTING ATPASE SUBUNIT ALPHA"/>
    <property type="match status" value="1"/>
</dbReference>
<evidence type="ECO:0000256" key="8">
    <source>
        <dbReference type="ARBA" id="ARBA00023136"/>
    </source>
</evidence>
<dbReference type="InterPro" id="IPR059000">
    <property type="entry name" value="ATPase_P-type_domA"/>
</dbReference>
<dbReference type="Gene3D" id="1.20.1110.10">
    <property type="entry name" value="Calcium-transporting ATPase, transmembrane domain"/>
    <property type="match status" value="1"/>
</dbReference>
<evidence type="ECO:0000256" key="6">
    <source>
        <dbReference type="ARBA" id="ARBA00022967"/>
    </source>
</evidence>
<feature type="transmembrane region" description="Helical" evidence="9">
    <location>
        <begin position="241"/>
        <end position="260"/>
    </location>
</feature>
<dbReference type="PRINTS" id="PR00119">
    <property type="entry name" value="CATATPASE"/>
</dbReference>
<dbReference type="AlphaFoldDB" id="A0A1H5RRI8"/>
<dbReference type="SUPFAM" id="SSF81660">
    <property type="entry name" value="Metal cation-transporting ATPase, ATP-binding domain N"/>
    <property type="match status" value="1"/>
</dbReference>
<comment type="similarity">
    <text evidence="2">Belongs to the cation transport ATPase (P-type) (TC 3.A.3) family. Type IIA subfamily.</text>
</comment>
<evidence type="ECO:0000256" key="1">
    <source>
        <dbReference type="ARBA" id="ARBA00004141"/>
    </source>
</evidence>
<dbReference type="Pfam" id="PF00689">
    <property type="entry name" value="Cation_ATPase_C"/>
    <property type="match status" value="1"/>
</dbReference>
<dbReference type="InterPro" id="IPR018303">
    <property type="entry name" value="ATPase_P-typ_P_site"/>
</dbReference>
<feature type="transmembrane region" description="Helical" evidence="9">
    <location>
        <begin position="266"/>
        <end position="293"/>
    </location>
</feature>
<dbReference type="InterPro" id="IPR006068">
    <property type="entry name" value="ATPase_P-typ_cation-transptr_C"/>
</dbReference>
<dbReference type="GO" id="GO:0005391">
    <property type="term" value="F:P-type sodium:potassium-exchanging transporter activity"/>
    <property type="evidence" value="ECO:0007669"/>
    <property type="project" value="TreeGrafter"/>
</dbReference>
<feature type="domain" description="Cation-transporting P-type ATPase N-terminal" evidence="10">
    <location>
        <begin position="7"/>
        <end position="72"/>
    </location>
</feature>
<dbReference type="PANTHER" id="PTHR43294:SF20">
    <property type="entry name" value="P-TYPE ATPASE"/>
    <property type="match status" value="1"/>
</dbReference>
<evidence type="ECO:0000256" key="9">
    <source>
        <dbReference type="SAM" id="Phobius"/>
    </source>
</evidence>
<dbReference type="Proteomes" id="UP000236721">
    <property type="component" value="Unassembled WGS sequence"/>
</dbReference>
<keyword evidence="7 9" id="KW-1133">Transmembrane helix</keyword>
<evidence type="ECO:0000313" key="12">
    <source>
        <dbReference type="Proteomes" id="UP000236721"/>
    </source>
</evidence>
<keyword evidence="8 9" id="KW-0472">Membrane</keyword>
<keyword evidence="4" id="KW-0547">Nucleotide-binding</keyword>
<protein>
    <submittedName>
        <fullName evidence="11">ATPase, P-type (Transporting), HAD superfamily, subfamily IC</fullName>
    </submittedName>
</protein>
<dbReference type="GO" id="GO:0036376">
    <property type="term" value="P:sodium ion export across plasma membrane"/>
    <property type="evidence" value="ECO:0007669"/>
    <property type="project" value="TreeGrafter"/>
</dbReference>
<feature type="transmembrane region" description="Helical" evidence="9">
    <location>
        <begin position="76"/>
        <end position="97"/>
    </location>
</feature>
<feature type="transmembrane region" description="Helical" evidence="9">
    <location>
        <begin position="817"/>
        <end position="835"/>
    </location>
</feature>
<dbReference type="Gene3D" id="2.70.150.10">
    <property type="entry name" value="Calcium-transporting ATPase, cytoplasmic transduction domain A"/>
    <property type="match status" value="1"/>
</dbReference>
<evidence type="ECO:0000256" key="5">
    <source>
        <dbReference type="ARBA" id="ARBA00022840"/>
    </source>
</evidence>
<dbReference type="Gene3D" id="3.40.50.1000">
    <property type="entry name" value="HAD superfamily/HAD-like"/>
    <property type="match status" value="1"/>
</dbReference>
<dbReference type="SFLD" id="SFLDS00003">
    <property type="entry name" value="Haloacid_Dehalogenase"/>
    <property type="match status" value="1"/>
</dbReference>
<evidence type="ECO:0000256" key="2">
    <source>
        <dbReference type="ARBA" id="ARBA00005675"/>
    </source>
</evidence>
<dbReference type="SUPFAM" id="SSF81653">
    <property type="entry name" value="Calcium ATPase, transduction domain A"/>
    <property type="match status" value="1"/>
</dbReference>
<dbReference type="GO" id="GO:0030007">
    <property type="term" value="P:intracellular potassium ion homeostasis"/>
    <property type="evidence" value="ECO:0007669"/>
    <property type="project" value="TreeGrafter"/>
</dbReference>
<dbReference type="NCBIfam" id="TIGR01494">
    <property type="entry name" value="ATPase_P-type"/>
    <property type="match status" value="2"/>
</dbReference>
<accession>A0A1H5RRI8</accession>
<dbReference type="GO" id="GO:1902600">
    <property type="term" value="P:proton transmembrane transport"/>
    <property type="evidence" value="ECO:0007669"/>
    <property type="project" value="TreeGrafter"/>
</dbReference>
<dbReference type="SUPFAM" id="SSF81665">
    <property type="entry name" value="Calcium ATPase, transmembrane domain M"/>
    <property type="match status" value="1"/>
</dbReference>
<evidence type="ECO:0000256" key="3">
    <source>
        <dbReference type="ARBA" id="ARBA00022692"/>
    </source>
</evidence>
<evidence type="ECO:0000259" key="10">
    <source>
        <dbReference type="SMART" id="SM00831"/>
    </source>
</evidence>
<dbReference type="Pfam" id="PF00122">
    <property type="entry name" value="E1-E2_ATPase"/>
    <property type="match status" value="1"/>
</dbReference>
<dbReference type="SMART" id="SM00831">
    <property type="entry name" value="Cation_ATPase_N"/>
    <property type="match status" value="1"/>
</dbReference>
<gene>
    <name evidence="11" type="ORF">SAMN04488244_10153</name>
</gene>
<dbReference type="Pfam" id="PF13246">
    <property type="entry name" value="Cation_ATPase"/>
    <property type="match status" value="1"/>
</dbReference>
<dbReference type="InterPro" id="IPR036412">
    <property type="entry name" value="HAD-like_sf"/>
</dbReference>
<dbReference type="RefSeq" id="WP_103878316.1">
    <property type="nucleotide sequence ID" value="NZ_FNVG01000001.1"/>
</dbReference>
<dbReference type="EMBL" id="FNVG01000001">
    <property type="protein sequence ID" value="SEF40167.1"/>
    <property type="molecule type" value="Genomic_DNA"/>
</dbReference>
<evidence type="ECO:0000256" key="7">
    <source>
        <dbReference type="ARBA" id="ARBA00022989"/>
    </source>
</evidence>
<name>A0A1H5RRI8_9VIBR</name>
<dbReference type="SFLD" id="SFLDG00002">
    <property type="entry name" value="C1.7:_P-type_atpase_like"/>
    <property type="match status" value="1"/>
</dbReference>
<dbReference type="GO" id="GO:0006883">
    <property type="term" value="P:intracellular sodium ion homeostasis"/>
    <property type="evidence" value="ECO:0007669"/>
    <property type="project" value="TreeGrafter"/>
</dbReference>
<dbReference type="InterPro" id="IPR023299">
    <property type="entry name" value="ATPase_P-typ_cyto_dom_N"/>
</dbReference>
<keyword evidence="3 9" id="KW-0812">Transmembrane</keyword>
<evidence type="ECO:0000256" key="4">
    <source>
        <dbReference type="ARBA" id="ARBA00022741"/>
    </source>
</evidence>
<dbReference type="PROSITE" id="PS00154">
    <property type="entry name" value="ATPASE_E1_E2"/>
    <property type="match status" value="1"/>
</dbReference>
<dbReference type="Pfam" id="PF00690">
    <property type="entry name" value="Cation_ATPase_N"/>
    <property type="match status" value="1"/>
</dbReference>
<evidence type="ECO:0000313" key="11">
    <source>
        <dbReference type="EMBL" id="SEF40167.1"/>
    </source>
</evidence>
<organism evidence="11 12">
    <name type="scientific">Vibrio hangzhouensis</name>
    <dbReference type="NCBI Taxonomy" id="462991"/>
    <lineage>
        <taxon>Bacteria</taxon>
        <taxon>Pseudomonadati</taxon>
        <taxon>Pseudomonadota</taxon>
        <taxon>Gammaproteobacteria</taxon>
        <taxon>Vibrionales</taxon>
        <taxon>Vibrionaceae</taxon>
        <taxon>Vibrio</taxon>
    </lineage>
</organism>
<dbReference type="InterPro" id="IPR001757">
    <property type="entry name" value="P_typ_ATPase"/>
</dbReference>
<feature type="transmembrane region" description="Helical" evidence="9">
    <location>
        <begin position="855"/>
        <end position="872"/>
    </location>
</feature>
<dbReference type="GO" id="GO:0005524">
    <property type="term" value="F:ATP binding"/>
    <property type="evidence" value="ECO:0007669"/>
    <property type="project" value="UniProtKB-KW"/>
</dbReference>
<dbReference type="GO" id="GO:0005886">
    <property type="term" value="C:plasma membrane"/>
    <property type="evidence" value="ECO:0007669"/>
    <property type="project" value="TreeGrafter"/>
</dbReference>
<dbReference type="InterPro" id="IPR050510">
    <property type="entry name" value="Cation_transp_ATPase_P-type"/>
</dbReference>
<dbReference type="InterPro" id="IPR023298">
    <property type="entry name" value="ATPase_P-typ_TM_dom_sf"/>
</dbReference>
<keyword evidence="12" id="KW-1185">Reference proteome</keyword>
<comment type="subcellular location">
    <subcellularLocation>
        <location evidence="1">Membrane</location>
        <topology evidence="1">Multi-pass membrane protein</topology>
    </subcellularLocation>
</comment>
<feature type="transmembrane region" description="Helical" evidence="9">
    <location>
        <begin position="748"/>
        <end position="769"/>
    </location>
</feature>
<sequence>MSNDSFEVNGQSPEHYSGLTQQEVLDKQKRYGPNQLPEPSLAGPFTILLRQFFSPFIYILLIAAVVSFVLKEHAGGVFILSVLFLNAIIGTVQEYSAQRSAAALRNMVKGETHVIRDGIGMTIAVEEVVPGDLVLLSSGDKVPADVRLLSSQNLAVDESLLTGESLAVSKNACADIAEDAPLSERFNQCFASSIVTHGRAQAIVTATAMNTEIGKIANHVTRERVSEPPLMIRIKSFTYQVAQGIFVAILILTVLMLLNGGYSPEAIILMTIGLAVSVIPEGLPVALTVALAIGMRRMARNNVIIRKLVAVEALGSCTFICSDKTGTLTVNELTIRHVMLPDGNHVQVTGEGVAPGGKVHASSELHHLRELCIAGVLANESHLNYAGGEWVSDGDIVDIAFLVLAKKLGMSISDLRRQQVQLELIPYEPEKAYCGSVNYDGDTKWLYAKGSPEKMLHMCDQMETILGPVDIDRARLEQQFEELAQQGYRLIALAKREVDEHHRLEKMCFLGMVAMIDPLRQEAFEAIRHCRSAGIEVAMVTGDHPSTAKSIAIELGLCKANDSVVTGSVIHDVVTKGADAMDELIRSSRVFARIEPQQKEMIVDSLMRQNHFVAVTGDGVNDAPAMRRANTGIAMGKRGTDVAKEAADLIITDDNFASIVAGIEQGRVVYNNIRKVIALLVATGFSAILLFFLTVIAGLPMPMIAVQLLWLNLIANGLQDVALAFEPKEGNELNRLPRSPDERIFDRLLIEHVLLSGTVMGGLAFINYYYLLQSGESIEQARNLTLMLMVLFGNIRALNARSETRSLFSHSLKANPFLMLAVPTALLVHIAALYTPGLSDVLELHPISLEQMLELFFMACGLLIVEEIYKLWRRRRAKKAL</sequence>
<proteinExistence type="inferred from homology"/>
<dbReference type="InterPro" id="IPR044492">
    <property type="entry name" value="P_typ_ATPase_HD_dom"/>
</dbReference>
<feature type="transmembrane region" description="Helical" evidence="9">
    <location>
        <begin position="676"/>
        <end position="698"/>
    </location>
</feature>
<dbReference type="SFLD" id="SFLDF00027">
    <property type="entry name" value="p-type_atpase"/>
    <property type="match status" value="1"/>
</dbReference>
<dbReference type="OrthoDB" id="9814270at2"/>
<dbReference type="SUPFAM" id="SSF56784">
    <property type="entry name" value="HAD-like"/>
    <property type="match status" value="1"/>
</dbReference>
<reference evidence="12" key="1">
    <citation type="submission" date="2016-10" db="EMBL/GenBank/DDBJ databases">
        <authorList>
            <person name="Varghese N."/>
            <person name="Submissions S."/>
        </authorList>
    </citation>
    <scope>NUCLEOTIDE SEQUENCE [LARGE SCALE GENOMIC DNA]</scope>
    <source>
        <strain evidence="12">CGMCC 1.7062</strain>
    </source>
</reference>